<protein>
    <submittedName>
        <fullName evidence="1">Uncharacterized protein</fullName>
    </submittedName>
</protein>
<dbReference type="Proteomes" id="UP001324427">
    <property type="component" value="Unassembled WGS sequence"/>
</dbReference>
<accession>A0AAV9JXK4</accession>
<dbReference type="PANTHER" id="PTHR42085">
    <property type="entry name" value="F-BOX DOMAIN-CONTAINING PROTEIN"/>
    <property type="match status" value="1"/>
</dbReference>
<dbReference type="InterPro" id="IPR038883">
    <property type="entry name" value="AN11006-like"/>
</dbReference>
<comment type="caution">
    <text evidence="1">The sequence shown here is derived from an EMBL/GenBank/DDBJ whole genome shotgun (WGS) entry which is preliminary data.</text>
</comment>
<dbReference type="PANTHER" id="PTHR42085:SF4">
    <property type="entry name" value="F-BOX DOMAIN-CONTAINING PROTEIN"/>
    <property type="match status" value="1"/>
</dbReference>
<evidence type="ECO:0000313" key="1">
    <source>
        <dbReference type="EMBL" id="KAK4549798.1"/>
    </source>
</evidence>
<dbReference type="EMBL" id="JAVFHQ010000003">
    <property type="protein sequence ID" value="KAK4549798.1"/>
    <property type="molecule type" value="Genomic_DNA"/>
</dbReference>
<keyword evidence="2" id="KW-1185">Reference proteome</keyword>
<proteinExistence type="predicted"/>
<gene>
    <name evidence="1" type="ORF">LTR36_005099</name>
</gene>
<sequence>MESALRLLPAELRNRIHELVLIQEPLSIDDTMTATQPPITYVCRSLREETTSIFYGSNQFNIDIWNEDISAAANWLIAIGSKNAHHIRKLEAWPQSSVSWASAETPLHGYAFPRINSPAVSRATQR</sequence>
<reference evidence="1 2" key="1">
    <citation type="submission" date="2021-11" db="EMBL/GenBank/DDBJ databases">
        <title>Black yeast isolated from Biological Soil Crust.</title>
        <authorList>
            <person name="Kurbessoian T."/>
        </authorList>
    </citation>
    <scope>NUCLEOTIDE SEQUENCE [LARGE SCALE GENOMIC DNA]</scope>
    <source>
        <strain evidence="1 2">CCFEE 5522</strain>
    </source>
</reference>
<name>A0AAV9JXK4_9PEZI</name>
<evidence type="ECO:0000313" key="2">
    <source>
        <dbReference type="Proteomes" id="UP001324427"/>
    </source>
</evidence>
<dbReference type="AlphaFoldDB" id="A0AAV9JXK4"/>
<organism evidence="1 2">
    <name type="scientific">Oleoguttula mirabilis</name>
    <dbReference type="NCBI Taxonomy" id="1507867"/>
    <lineage>
        <taxon>Eukaryota</taxon>
        <taxon>Fungi</taxon>
        <taxon>Dikarya</taxon>
        <taxon>Ascomycota</taxon>
        <taxon>Pezizomycotina</taxon>
        <taxon>Dothideomycetes</taxon>
        <taxon>Dothideomycetidae</taxon>
        <taxon>Mycosphaerellales</taxon>
        <taxon>Teratosphaeriaceae</taxon>
        <taxon>Oleoguttula</taxon>
    </lineage>
</organism>